<accession>A0A401S8H4</accession>
<dbReference type="Proteomes" id="UP000287033">
    <property type="component" value="Unassembled WGS sequence"/>
</dbReference>
<proteinExistence type="predicted"/>
<evidence type="ECO:0000313" key="2">
    <source>
        <dbReference type="Proteomes" id="UP000287033"/>
    </source>
</evidence>
<dbReference type="AlphaFoldDB" id="A0A401S8H4"/>
<sequence>MTLNKAELANQHADQQHKILHASTPLYLHGEACYRKNDLVSLSNKARSETEWNQDGAKVFSPPPSHFCRPPQLLLTSSTRTHLRTCKTSDQNLNLTESYFNYTMYLIAMPCKRTKISEHRAALQWVQSATHLACFPYSGYSVNTGNYTPVGSRWKCGI</sequence>
<comment type="caution">
    <text evidence="1">The sequence shown here is derived from an EMBL/GenBank/DDBJ whole genome shotgun (WGS) entry which is preliminary data.</text>
</comment>
<dbReference type="EMBL" id="BEZZ01000134">
    <property type="protein sequence ID" value="GCC26692.1"/>
    <property type="molecule type" value="Genomic_DNA"/>
</dbReference>
<organism evidence="1 2">
    <name type="scientific">Chiloscyllium punctatum</name>
    <name type="common">Brownbanded bambooshark</name>
    <name type="synonym">Hemiscyllium punctatum</name>
    <dbReference type="NCBI Taxonomy" id="137246"/>
    <lineage>
        <taxon>Eukaryota</taxon>
        <taxon>Metazoa</taxon>
        <taxon>Chordata</taxon>
        <taxon>Craniata</taxon>
        <taxon>Vertebrata</taxon>
        <taxon>Chondrichthyes</taxon>
        <taxon>Elasmobranchii</taxon>
        <taxon>Galeomorphii</taxon>
        <taxon>Galeoidea</taxon>
        <taxon>Orectolobiformes</taxon>
        <taxon>Hemiscylliidae</taxon>
        <taxon>Chiloscyllium</taxon>
    </lineage>
</organism>
<name>A0A401S8H4_CHIPU</name>
<evidence type="ECO:0000313" key="1">
    <source>
        <dbReference type="EMBL" id="GCC26692.1"/>
    </source>
</evidence>
<gene>
    <name evidence="1" type="ORF">chiPu_0005110</name>
</gene>
<keyword evidence="2" id="KW-1185">Reference proteome</keyword>
<protein>
    <submittedName>
        <fullName evidence="1">Uncharacterized protein</fullName>
    </submittedName>
</protein>
<reference evidence="1 2" key="1">
    <citation type="journal article" date="2018" name="Nat. Ecol. Evol.">
        <title>Shark genomes provide insights into elasmobranch evolution and the origin of vertebrates.</title>
        <authorList>
            <person name="Hara Y"/>
            <person name="Yamaguchi K"/>
            <person name="Onimaru K"/>
            <person name="Kadota M"/>
            <person name="Koyanagi M"/>
            <person name="Keeley SD"/>
            <person name="Tatsumi K"/>
            <person name="Tanaka K"/>
            <person name="Motone F"/>
            <person name="Kageyama Y"/>
            <person name="Nozu R"/>
            <person name="Adachi N"/>
            <person name="Nishimura O"/>
            <person name="Nakagawa R"/>
            <person name="Tanegashima C"/>
            <person name="Kiyatake I"/>
            <person name="Matsumoto R"/>
            <person name="Murakumo K"/>
            <person name="Nishida K"/>
            <person name="Terakita A"/>
            <person name="Kuratani S"/>
            <person name="Sato K"/>
            <person name="Hyodo S Kuraku.S."/>
        </authorList>
    </citation>
    <scope>NUCLEOTIDE SEQUENCE [LARGE SCALE GENOMIC DNA]</scope>
</reference>